<gene>
    <name evidence="8" type="primary">LOC104779861</name>
</gene>
<organism evidence="7 8">
    <name type="scientific">Camelina sativa</name>
    <name type="common">False flax</name>
    <name type="synonym">Myagrum sativum</name>
    <dbReference type="NCBI Taxonomy" id="90675"/>
    <lineage>
        <taxon>Eukaryota</taxon>
        <taxon>Viridiplantae</taxon>
        <taxon>Streptophyta</taxon>
        <taxon>Embryophyta</taxon>
        <taxon>Tracheophyta</taxon>
        <taxon>Spermatophyta</taxon>
        <taxon>Magnoliopsida</taxon>
        <taxon>eudicotyledons</taxon>
        <taxon>Gunneridae</taxon>
        <taxon>Pentapetalae</taxon>
        <taxon>rosids</taxon>
        <taxon>malvids</taxon>
        <taxon>Brassicales</taxon>
        <taxon>Brassicaceae</taxon>
        <taxon>Camelineae</taxon>
        <taxon>Camelina</taxon>
    </lineage>
</organism>
<evidence type="ECO:0000256" key="5">
    <source>
        <dbReference type="SAM" id="MobiDB-lite"/>
    </source>
</evidence>
<dbReference type="InterPro" id="IPR001611">
    <property type="entry name" value="Leu-rich_rpt"/>
</dbReference>
<sequence>MDHDLDKFPLLSYVLHQLDSNLHAPPSMAAQQTLLPSFPLLSDPQVISSLTQFIPTTITQTLSVYNSLGSRPDPLAVSSARSKIAQIMDSLSTEAVAKETELYTGVVRLDEVHDSYEKKLKDLEEDLTRVYATEVESMLRSGQEVNEEVLAVLKAAESGGFVERIDLSGQELKLLPEAFGKIVGLVYLNLSRNDLTFIPDAISKLKNLEELDVSSNSLESIPDSIGMLLNLRILNVNGNNLTTLPESIAHCRSLVELDASYNNLTSLPTNIGYGLQNLEKLSIQLNKLRYFPGSISEMYNLKYLDAHMNEIHGIPNSIGRLTKLEVLNLSSNFNNLMGVPDTITDLTNLRELDLSNNQIQTIPDSFYRLRKLEKLNLDQNPLEIPSQEVANKGAEAVRKFMRKRWDEIMAEQQQRIGVEAERHGDETGWVYWGTSMVTNLVSGMTQSIGLGGGSGDGRDKKPGDSYYYHQL</sequence>
<dbReference type="SUPFAM" id="SSF52058">
    <property type="entry name" value="L domain-like"/>
    <property type="match status" value="1"/>
</dbReference>
<proteinExistence type="inferred from homology"/>
<feature type="domain" description="Disease resistance R13L4/SHOC-2-like LRR" evidence="6">
    <location>
        <begin position="178"/>
        <end position="259"/>
    </location>
</feature>
<accession>A0ABM0YKW7</accession>
<evidence type="ECO:0000256" key="2">
    <source>
        <dbReference type="ARBA" id="ARBA00022737"/>
    </source>
</evidence>
<dbReference type="Pfam" id="PF23598">
    <property type="entry name" value="LRR_14"/>
    <property type="match status" value="1"/>
</dbReference>
<dbReference type="Proteomes" id="UP000694864">
    <property type="component" value="Chromosome 4"/>
</dbReference>
<dbReference type="SMART" id="SM00364">
    <property type="entry name" value="LRR_BAC"/>
    <property type="match status" value="5"/>
</dbReference>
<evidence type="ECO:0000313" key="8">
    <source>
        <dbReference type="RefSeq" id="XP_010502577.1"/>
    </source>
</evidence>
<evidence type="ECO:0000256" key="3">
    <source>
        <dbReference type="ARBA" id="ARBA00023786"/>
    </source>
</evidence>
<dbReference type="PROSITE" id="PS51450">
    <property type="entry name" value="LRR"/>
    <property type="match status" value="3"/>
</dbReference>
<keyword evidence="1" id="KW-0433">Leucine-rich repeat</keyword>
<feature type="coiled-coil region" evidence="4">
    <location>
        <begin position="106"/>
        <end position="133"/>
    </location>
</feature>
<dbReference type="InterPro" id="IPR003591">
    <property type="entry name" value="Leu-rich_rpt_typical-subtyp"/>
</dbReference>
<evidence type="ECO:0000256" key="4">
    <source>
        <dbReference type="SAM" id="Coils"/>
    </source>
</evidence>
<keyword evidence="2" id="KW-0677">Repeat</keyword>
<reference evidence="8" key="2">
    <citation type="submission" date="2025-08" db="UniProtKB">
        <authorList>
            <consortium name="RefSeq"/>
        </authorList>
    </citation>
    <scope>IDENTIFICATION</scope>
    <source>
        <tissue evidence="8">Leaf</tissue>
    </source>
</reference>
<reference evidence="7" key="1">
    <citation type="journal article" date="2014" name="Nat. Commun.">
        <title>The emerging biofuel crop Camelina sativa retains a highly undifferentiated hexaploid genome structure.</title>
        <authorList>
            <person name="Kagale S."/>
            <person name="Koh C."/>
            <person name="Nixon J."/>
            <person name="Bollina V."/>
            <person name="Clarke W.E."/>
            <person name="Tuteja R."/>
            <person name="Spillane C."/>
            <person name="Robinson S.J."/>
            <person name="Links M.G."/>
            <person name="Clarke C."/>
            <person name="Higgins E.E."/>
            <person name="Huebert T."/>
            <person name="Sharpe A.G."/>
            <person name="Parkin I.A."/>
        </authorList>
    </citation>
    <scope>NUCLEOTIDE SEQUENCE [LARGE SCALE GENOMIC DNA]</scope>
    <source>
        <strain evidence="7">cv. DH55</strain>
    </source>
</reference>
<dbReference type="SMART" id="SM00365">
    <property type="entry name" value="LRR_SD22"/>
    <property type="match status" value="3"/>
</dbReference>
<dbReference type="InterPro" id="IPR050216">
    <property type="entry name" value="LRR_domain-containing"/>
</dbReference>
<keyword evidence="4" id="KW-0175">Coiled coil</keyword>
<evidence type="ECO:0000256" key="1">
    <source>
        <dbReference type="ARBA" id="ARBA00022614"/>
    </source>
</evidence>
<dbReference type="Pfam" id="PF13855">
    <property type="entry name" value="LRR_8"/>
    <property type="match status" value="2"/>
</dbReference>
<protein>
    <submittedName>
        <fullName evidence="8">Plant intracellular Ras-group-related LRR protein 2-like</fullName>
    </submittedName>
</protein>
<dbReference type="Gene3D" id="3.80.10.10">
    <property type="entry name" value="Ribonuclease Inhibitor"/>
    <property type="match status" value="2"/>
</dbReference>
<dbReference type="InterPro" id="IPR032675">
    <property type="entry name" value="LRR_dom_sf"/>
</dbReference>
<keyword evidence="7" id="KW-1185">Reference proteome</keyword>
<evidence type="ECO:0000259" key="6">
    <source>
        <dbReference type="Pfam" id="PF23598"/>
    </source>
</evidence>
<evidence type="ECO:0000313" key="7">
    <source>
        <dbReference type="Proteomes" id="UP000694864"/>
    </source>
</evidence>
<comment type="similarity">
    <text evidence="3">Belongs to the SHOC2 family.</text>
</comment>
<dbReference type="SMART" id="SM00369">
    <property type="entry name" value="LRR_TYP"/>
    <property type="match status" value="8"/>
</dbReference>
<dbReference type="InterPro" id="IPR055414">
    <property type="entry name" value="LRR_R13L4/SHOC2-like"/>
</dbReference>
<feature type="region of interest" description="Disordered" evidence="5">
    <location>
        <begin position="449"/>
        <end position="471"/>
    </location>
</feature>
<dbReference type="PANTHER" id="PTHR48051:SF54">
    <property type="entry name" value="LEUCINE-RICH REPEAT-CONTAINING PROTEIN"/>
    <property type="match status" value="1"/>
</dbReference>
<dbReference type="PANTHER" id="PTHR48051">
    <property type="match status" value="1"/>
</dbReference>
<name>A0ABM0YKW7_CAMSA</name>
<dbReference type="RefSeq" id="XP_010502577.1">
    <property type="nucleotide sequence ID" value="XM_010504275.1"/>
</dbReference>
<dbReference type="GeneID" id="104779861"/>
<dbReference type="PRINTS" id="PR00019">
    <property type="entry name" value="LEURICHRPT"/>
</dbReference>